<reference evidence="1" key="1">
    <citation type="submission" date="2020-03" db="EMBL/GenBank/DDBJ databases">
        <title>The deep terrestrial virosphere.</title>
        <authorList>
            <person name="Holmfeldt K."/>
            <person name="Nilsson E."/>
            <person name="Simone D."/>
            <person name="Lopez-Fernandez M."/>
            <person name="Wu X."/>
            <person name="de Brujin I."/>
            <person name="Lundin D."/>
            <person name="Andersson A."/>
            <person name="Bertilsson S."/>
            <person name="Dopson M."/>
        </authorList>
    </citation>
    <scope>NUCLEOTIDE SEQUENCE</scope>
    <source>
        <strain evidence="1">TM448A00285</strain>
        <strain evidence="2">TM448B00616</strain>
    </source>
</reference>
<dbReference type="EMBL" id="MT143998">
    <property type="protein sequence ID" value="QJA45858.1"/>
    <property type="molecule type" value="Genomic_DNA"/>
</dbReference>
<accession>A0A6H1ZE97</accession>
<evidence type="ECO:0000313" key="1">
    <source>
        <dbReference type="EMBL" id="QJA45858.1"/>
    </source>
</evidence>
<dbReference type="AlphaFoldDB" id="A0A6H1ZE97"/>
<protein>
    <submittedName>
        <fullName evidence="1">Putative tail protein</fullName>
    </submittedName>
</protein>
<organism evidence="1">
    <name type="scientific">viral metagenome</name>
    <dbReference type="NCBI Taxonomy" id="1070528"/>
    <lineage>
        <taxon>unclassified sequences</taxon>
        <taxon>metagenomes</taxon>
        <taxon>organismal metagenomes</taxon>
    </lineage>
</organism>
<evidence type="ECO:0000313" key="2">
    <source>
        <dbReference type="EMBL" id="QJH96066.1"/>
    </source>
</evidence>
<dbReference type="EMBL" id="MT144638">
    <property type="protein sequence ID" value="QJH96066.1"/>
    <property type="molecule type" value="Genomic_DNA"/>
</dbReference>
<proteinExistence type="predicted"/>
<name>A0A6H1ZE97_9ZZZZ</name>
<gene>
    <name evidence="1" type="ORF">TM448A00285_0036</name>
    <name evidence="2" type="ORF">TM448B00616_0028</name>
</gene>
<sequence length="294" mass="30788">MAKTFFPFDAGAGANVTEAQWAEMATLWRDTGVHPTLLDKLETFADSTGMQVKVKSGVAWMEGFFFKSDAQETLAIAASNPTNPRIDRVVVRLDRVNNNVDLAVLTGTPAVSPTPPTLTQTSTIWEISLAQVLVGTGVTTIAAGNVTNERTYSYPGEATATPTASKIPIADAAGTLNAWLISGTYTPTLTNVTNIAASTAYVCQYMRVGNVVTVSGRVIVDPTATGACELGITLPIASNLAGAEQCSGAGAAFAVAGFSVAMMGDAANNRVTMQWVAADIAARVVYFTFTYLIV</sequence>